<evidence type="ECO:0000313" key="2">
    <source>
        <dbReference type="Proteomes" id="UP000247459"/>
    </source>
</evidence>
<dbReference type="Proteomes" id="UP000247459">
    <property type="component" value="Unassembled WGS sequence"/>
</dbReference>
<proteinExistence type="predicted"/>
<comment type="caution">
    <text evidence="1">The sequence shown here is derived from an EMBL/GenBank/DDBJ whole genome shotgun (WGS) entry which is preliminary data.</text>
</comment>
<sequence length="33" mass="4138">MIDENKILIEMIGKDHFVPHEITYYEKRYKINR</sequence>
<organism evidence="1 2">
    <name type="scientific">Paenibacillus illinoisensis</name>
    <dbReference type="NCBI Taxonomy" id="59845"/>
    <lineage>
        <taxon>Bacteria</taxon>
        <taxon>Bacillati</taxon>
        <taxon>Bacillota</taxon>
        <taxon>Bacilli</taxon>
        <taxon>Bacillales</taxon>
        <taxon>Paenibacillaceae</taxon>
        <taxon>Paenibacillus</taxon>
    </lineage>
</organism>
<name>A0A2W0CBD6_9BACL</name>
<accession>A0A2W0CBD6</accession>
<protein>
    <submittedName>
        <fullName evidence="1">Uncharacterized protein</fullName>
    </submittedName>
</protein>
<reference evidence="1 2" key="1">
    <citation type="submission" date="2018-01" db="EMBL/GenBank/DDBJ databases">
        <title>Genome sequence of the PGP bacterium Paenibacillus illinoisensis E3.</title>
        <authorList>
            <person name="Rolli E."/>
            <person name="Marasco R."/>
            <person name="Bessem C."/>
            <person name="Michoud G."/>
            <person name="Gaiarsa S."/>
            <person name="Borin S."/>
            <person name="Daffonchio D."/>
        </authorList>
    </citation>
    <scope>NUCLEOTIDE SEQUENCE [LARGE SCALE GENOMIC DNA]</scope>
    <source>
        <strain evidence="1 2">E3</strain>
    </source>
</reference>
<dbReference type="EMBL" id="PRLG01000036">
    <property type="protein sequence ID" value="PYY25645.1"/>
    <property type="molecule type" value="Genomic_DNA"/>
</dbReference>
<dbReference type="AlphaFoldDB" id="A0A2W0CBD6"/>
<gene>
    <name evidence="1" type="ORF">PIL02S_06483</name>
</gene>
<evidence type="ECO:0000313" key="1">
    <source>
        <dbReference type="EMBL" id="PYY25645.1"/>
    </source>
</evidence>